<comment type="caution">
    <text evidence="10">The sequence shown here is derived from an EMBL/GenBank/DDBJ whole genome shotgun (WGS) entry which is preliminary data.</text>
</comment>
<keyword evidence="8" id="KW-0503">Monooxygenase</keyword>
<evidence type="ECO:0000256" key="4">
    <source>
        <dbReference type="ARBA" id="ARBA00022723"/>
    </source>
</evidence>
<evidence type="ECO:0000256" key="7">
    <source>
        <dbReference type="PIRSR" id="PIRSR602401-1"/>
    </source>
</evidence>
<dbReference type="AlphaFoldDB" id="A0A830BZT2"/>
<keyword evidence="5 8" id="KW-0560">Oxidoreductase</keyword>
<evidence type="ECO:0000256" key="5">
    <source>
        <dbReference type="ARBA" id="ARBA00023002"/>
    </source>
</evidence>
<dbReference type="GO" id="GO:0004497">
    <property type="term" value="F:monooxygenase activity"/>
    <property type="evidence" value="ECO:0007669"/>
    <property type="project" value="UniProtKB-KW"/>
</dbReference>
<keyword evidence="7 8" id="KW-0349">Heme</keyword>
<dbReference type="PANTHER" id="PTHR24296">
    <property type="entry name" value="CYTOCHROME P450"/>
    <property type="match status" value="1"/>
</dbReference>
<sequence length="504" mass="58282">MSTFPYPSALFFIAIPLIITLYILYKMSRRNKKPSEPTNWPLLGMLPAVLQNMHRAHEYATEVLGQCGGTYQFKGPWFCNIDMLFTCDPANIHHIFSKNFSNYPKGPEFRKIFEILGDGIFNADFELWEVHRKTTLSLLTRADFSSSLERIVWDKVNTGLLPVLDNFSQQGAEFDLQDIFQRFMFDNICKLALDYDPCSLCLDLPYVACDKAFNYAAEPLLHRHIIPETIWRLQKWLRIGNERILSEARRAFDEFIYPRVELKSVDEGDDDFRVLRAFKKVYKEKNIGSSGDLRDFLRDTSLSLMFAGRDTTSTCLTWLFWLVARNPTKETKILEEIEKVLNLKKNGFFNVEDSKKLIYLHGALCESLRLFPPVALEHKTPTRPDYLPSGVYLKRHTKIIVSFYSVGRMDNVWGNDCLEFKPERWISPSGGIKHEPSYKFPAFNVGPRTCLGKEMAFFQMKMVAATILYHYNVGLVEGHVVTPRDSIILQATNGLMVRLSRRIV</sequence>
<evidence type="ECO:0000313" key="10">
    <source>
        <dbReference type="EMBL" id="GFP87531.1"/>
    </source>
</evidence>
<keyword evidence="4 7" id="KW-0479">Metal-binding</keyword>
<reference evidence="10" key="1">
    <citation type="submission" date="2020-07" db="EMBL/GenBank/DDBJ databases">
        <title>Ethylene signaling mediates host invasion by parasitic plants.</title>
        <authorList>
            <person name="Yoshida S."/>
        </authorList>
    </citation>
    <scope>NUCLEOTIDE SEQUENCE</scope>
    <source>
        <strain evidence="10">Okayama</strain>
    </source>
</reference>
<keyword evidence="11" id="KW-1185">Reference proteome</keyword>
<dbReference type="SUPFAM" id="SSF48264">
    <property type="entry name" value="Cytochrome P450"/>
    <property type="match status" value="1"/>
</dbReference>
<evidence type="ECO:0000256" key="8">
    <source>
        <dbReference type="RuleBase" id="RU000461"/>
    </source>
</evidence>
<comment type="similarity">
    <text evidence="3 8">Belongs to the cytochrome P450 family.</text>
</comment>
<keyword evidence="9" id="KW-1133">Transmembrane helix</keyword>
<dbReference type="Proteomes" id="UP000653305">
    <property type="component" value="Unassembled WGS sequence"/>
</dbReference>
<dbReference type="InterPro" id="IPR036396">
    <property type="entry name" value="Cyt_P450_sf"/>
</dbReference>
<dbReference type="InterPro" id="IPR017972">
    <property type="entry name" value="Cyt_P450_CS"/>
</dbReference>
<dbReference type="GO" id="GO:0016705">
    <property type="term" value="F:oxidoreductase activity, acting on paired donors, with incorporation or reduction of molecular oxygen"/>
    <property type="evidence" value="ECO:0007669"/>
    <property type="project" value="InterPro"/>
</dbReference>
<dbReference type="GO" id="GO:0005506">
    <property type="term" value="F:iron ion binding"/>
    <property type="evidence" value="ECO:0007669"/>
    <property type="project" value="InterPro"/>
</dbReference>
<comment type="cofactor">
    <cofactor evidence="1 7">
        <name>heme</name>
        <dbReference type="ChEBI" id="CHEBI:30413"/>
    </cofactor>
</comment>
<evidence type="ECO:0000256" key="6">
    <source>
        <dbReference type="ARBA" id="ARBA00023004"/>
    </source>
</evidence>
<keyword evidence="6 7" id="KW-0408">Iron</keyword>
<dbReference type="OrthoDB" id="1470350at2759"/>
<gene>
    <name evidence="10" type="ORF">PHJA_000896800</name>
</gene>
<evidence type="ECO:0000313" key="11">
    <source>
        <dbReference type="Proteomes" id="UP000653305"/>
    </source>
</evidence>
<dbReference type="PRINTS" id="PR00385">
    <property type="entry name" value="P450"/>
</dbReference>
<evidence type="ECO:0000256" key="2">
    <source>
        <dbReference type="ARBA" id="ARBA00004167"/>
    </source>
</evidence>
<evidence type="ECO:0000256" key="3">
    <source>
        <dbReference type="ARBA" id="ARBA00010617"/>
    </source>
</evidence>
<keyword evidence="9" id="KW-0812">Transmembrane</keyword>
<comment type="subcellular location">
    <subcellularLocation>
        <location evidence="2">Membrane</location>
        <topology evidence="2">Single-pass membrane protein</topology>
    </subcellularLocation>
</comment>
<evidence type="ECO:0000256" key="9">
    <source>
        <dbReference type="SAM" id="Phobius"/>
    </source>
</evidence>
<name>A0A830BZT2_9LAMI</name>
<dbReference type="InterPro" id="IPR002401">
    <property type="entry name" value="Cyt_P450_E_grp-I"/>
</dbReference>
<accession>A0A830BZT2</accession>
<dbReference type="PROSITE" id="PS00086">
    <property type="entry name" value="CYTOCHROME_P450"/>
    <property type="match status" value="1"/>
</dbReference>
<dbReference type="GO" id="GO:0016020">
    <property type="term" value="C:membrane"/>
    <property type="evidence" value="ECO:0007669"/>
    <property type="project" value="UniProtKB-SubCell"/>
</dbReference>
<dbReference type="Gene3D" id="1.10.630.10">
    <property type="entry name" value="Cytochrome P450"/>
    <property type="match status" value="1"/>
</dbReference>
<protein>
    <submittedName>
        <fullName evidence="10">Alkane hydroxylase mah1</fullName>
    </submittedName>
</protein>
<keyword evidence="9" id="KW-0472">Membrane</keyword>
<dbReference type="InterPro" id="IPR001128">
    <property type="entry name" value="Cyt_P450"/>
</dbReference>
<dbReference type="GO" id="GO:0020037">
    <property type="term" value="F:heme binding"/>
    <property type="evidence" value="ECO:0007669"/>
    <property type="project" value="InterPro"/>
</dbReference>
<dbReference type="Pfam" id="PF00067">
    <property type="entry name" value="p450"/>
    <property type="match status" value="1"/>
</dbReference>
<dbReference type="CDD" id="cd11064">
    <property type="entry name" value="CYP86A"/>
    <property type="match status" value="1"/>
</dbReference>
<feature type="transmembrane region" description="Helical" evidence="9">
    <location>
        <begin position="6"/>
        <end position="25"/>
    </location>
</feature>
<proteinExistence type="inferred from homology"/>
<organism evidence="10 11">
    <name type="scientific">Phtheirospermum japonicum</name>
    <dbReference type="NCBI Taxonomy" id="374723"/>
    <lineage>
        <taxon>Eukaryota</taxon>
        <taxon>Viridiplantae</taxon>
        <taxon>Streptophyta</taxon>
        <taxon>Embryophyta</taxon>
        <taxon>Tracheophyta</taxon>
        <taxon>Spermatophyta</taxon>
        <taxon>Magnoliopsida</taxon>
        <taxon>eudicotyledons</taxon>
        <taxon>Gunneridae</taxon>
        <taxon>Pentapetalae</taxon>
        <taxon>asterids</taxon>
        <taxon>lamiids</taxon>
        <taxon>Lamiales</taxon>
        <taxon>Orobanchaceae</taxon>
        <taxon>Orobanchaceae incertae sedis</taxon>
        <taxon>Phtheirospermum</taxon>
    </lineage>
</organism>
<evidence type="ECO:0000256" key="1">
    <source>
        <dbReference type="ARBA" id="ARBA00001971"/>
    </source>
</evidence>
<feature type="binding site" description="axial binding residue" evidence="7">
    <location>
        <position position="450"/>
    </location>
    <ligand>
        <name>heme</name>
        <dbReference type="ChEBI" id="CHEBI:30413"/>
    </ligand>
    <ligandPart>
        <name>Fe</name>
        <dbReference type="ChEBI" id="CHEBI:18248"/>
    </ligandPart>
</feature>
<dbReference type="GO" id="GO:0006629">
    <property type="term" value="P:lipid metabolic process"/>
    <property type="evidence" value="ECO:0007669"/>
    <property type="project" value="UniProtKB-ARBA"/>
</dbReference>
<dbReference type="PRINTS" id="PR00463">
    <property type="entry name" value="EP450I"/>
</dbReference>
<dbReference type="EMBL" id="BMAC01000147">
    <property type="protein sequence ID" value="GFP87531.1"/>
    <property type="molecule type" value="Genomic_DNA"/>
</dbReference>